<evidence type="ECO:0000313" key="1">
    <source>
        <dbReference type="EMBL" id="EEC94320.1"/>
    </source>
</evidence>
<dbReference type="AlphaFoldDB" id="B7BGY7"/>
<dbReference type="HOGENOM" id="CLU_3314042_0_0_10"/>
<evidence type="ECO:0000313" key="2">
    <source>
        <dbReference type="Proteomes" id="UP000005510"/>
    </source>
</evidence>
<reference evidence="1 2" key="2">
    <citation type="submission" date="2008-10" db="EMBL/GenBank/DDBJ databases">
        <authorList>
            <person name="Fulton L."/>
            <person name="Clifton S."/>
            <person name="Fulton B."/>
            <person name="Xu J."/>
            <person name="Minx P."/>
            <person name="Pepin K.H."/>
            <person name="Johnson M."/>
            <person name="Bhonagiri V."/>
            <person name="Nash W.E."/>
            <person name="Mardis E.R."/>
            <person name="Wilson R.K."/>
        </authorList>
    </citation>
    <scope>NUCLEOTIDE SEQUENCE [LARGE SCALE GENOMIC DNA]</scope>
    <source>
        <strain evidence="1 2">DSM 18315</strain>
    </source>
</reference>
<dbReference type="Proteomes" id="UP000005510">
    <property type="component" value="Unassembled WGS sequence"/>
</dbReference>
<proteinExistence type="predicted"/>
<dbReference type="EMBL" id="ABYH01000427">
    <property type="protein sequence ID" value="EEC94320.1"/>
    <property type="molecule type" value="Genomic_DNA"/>
</dbReference>
<sequence>MPATVFVRTHSINPLNLPIKKASHREKPFSDFSFVVYAN</sequence>
<accession>B7BGY7</accession>
<protein>
    <submittedName>
        <fullName evidence="1">Uncharacterized protein</fullName>
    </submittedName>
</protein>
<comment type="caution">
    <text evidence="1">The sequence shown here is derived from an EMBL/GenBank/DDBJ whole genome shotgun (WGS) entry which is preliminary data.</text>
</comment>
<gene>
    <name evidence="1" type="ORF">PRABACTJOHN_04336</name>
</gene>
<name>B7BGY7_9BACT</name>
<organism evidence="1 2">
    <name type="scientific">Parabacteroides johnsonii DSM 18315</name>
    <dbReference type="NCBI Taxonomy" id="537006"/>
    <lineage>
        <taxon>Bacteria</taxon>
        <taxon>Pseudomonadati</taxon>
        <taxon>Bacteroidota</taxon>
        <taxon>Bacteroidia</taxon>
        <taxon>Bacteroidales</taxon>
        <taxon>Tannerellaceae</taxon>
        <taxon>Parabacteroides</taxon>
    </lineage>
</organism>
<reference evidence="1 2" key="1">
    <citation type="submission" date="2008-10" db="EMBL/GenBank/DDBJ databases">
        <title>Draft genome sequence of Parabacteroides johnsonii (DSM 18315).</title>
        <authorList>
            <person name="Sudarsanam P."/>
            <person name="Ley R."/>
            <person name="Guruge J."/>
            <person name="Turnbaugh P.J."/>
            <person name="Mahowald M."/>
            <person name="Liep D."/>
            <person name="Gordon J."/>
        </authorList>
    </citation>
    <scope>NUCLEOTIDE SEQUENCE [LARGE SCALE GENOMIC DNA]</scope>
    <source>
        <strain evidence="1 2">DSM 18315</strain>
    </source>
</reference>